<evidence type="ECO:0000259" key="8">
    <source>
        <dbReference type="Pfam" id="PF17676"/>
    </source>
</evidence>
<organism evidence="9 10">
    <name type="scientific">Leptotrichia hofstadii F0254</name>
    <dbReference type="NCBI Taxonomy" id="634994"/>
    <lineage>
        <taxon>Bacteria</taxon>
        <taxon>Fusobacteriati</taxon>
        <taxon>Fusobacteriota</taxon>
        <taxon>Fusobacteriia</taxon>
        <taxon>Fusobacteriales</taxon>
        <taxon>Leptotrichiaceae</taxon>
        <taxon>Leptotrichia</taxon>
    </lineage>
</organism>
<dbReference type="HOGENOM" id="CLU_034346_3_1_0"/>
<evidence type="ECO:0000256" key="4">
    <source>
        <dbReference type="ARBA" id="ARBA00022801"/>
    </source>
</evidence>
<keyword evidence="4" id="KW-0378">Hydrolase</keyword>
<dbReference type="InterPro" id="IPR040921">
    <property type="entry name" value="Peptidase_S66C"/>
</dbReference>
<keyword evidence="6" id="KW-1133">Transmembrane helix</keyword>
<dbReference type="InterPro" id="IPR040449">
    <property type="entry name" value="Peptidase_S66_N"/>
</dbReference>
<keyword evidence="2 9" id="KW-0121">Carboxypeptidase</keyword>
<dbReference type="GO" id="GO:0008236">
    <property type="term" value="F:serine-type peptidase activity"/>
    <property type="evidence" value="ECO:0007669"/>
    <property type="project" value="UniProtKB-KW"/>
</dbReference>
<accession>C9N182</accession>
<sequence>MQWNCFETTYSSIFSFKEFKSIKKEVRTIKISRIFITLGFVLGAMTLNAATYRTARSSYPPARKTATATYQNQKNNPSNEIIIPKGLKPGDTIGLIAPANYTNENSYAEVEYLKSRGFNVVYGQSFSSRWYGFGGTDNVRAKDINDMFANPNINAIFAVRGGYGGIRIVDKLNYDVIKKNPKIISGFSDNTTLLLAINEKTGLVTFHGPMSDNMKNIPPVTENAFNKAFTSNESYNLLGFDDTYTIMKSGRGSGRITGGNLSLVVATLGTDHEINTDGKILFLEETNEASYRVDRMLKQLKLAGKFDKLQGIILGDFKNPKQSDPTDMTIDEVFYDNFGRLNIPIVKNFKSGHVRPFITVPIGAKAVMDTGKREIMIEKATK</sequence>
<comment type="similarity">
    <text evidence="1">Belongs to the peptidase S66 family.</text>
</comment>
<evidence type="ECO:0000256" key="5">
    <source>
        <dbReference type="ARBA" id="ARBA00022825"/>
    </source>
</evidence>
<evidence type="ECO:0000313" key="10">
    <source>
        <dbReference type="Proteomes" id="UP000006233"/>
    </source>
</evidence>
<dbReference type="SUPFAM" id="SSF52317">
    <property type="entry name" value="Class I glutamine amidotransferase-like"/>
    <property type="match status" value="1"/>
</dbReference>
<dbReference type="RefSeq" id="WP_006805890.1">
    <property type="nucleotide sequence ID" value="NZ_GG700634.1"/>
</dbReference>
<dbReference type="Proteomes" id="UP000006233">
    <property type="component" value="Unassembled WGS sequence"/>
</dbReference>
<dbReference type="GO" id="GO:0006508">
    <property type="term" value="P:proteolysis"/>
    <property type="evidence" value="ECO:0007669"/>
    <property type="project" value="UniProtKB-KW"/>
</dbReference>
<gene>
    <name evidence="9" type="ORF">GCWU000323_02603</name>
</gene>
<proteinExistence type="inferred from homology"/>
<dbReference type="InterPro" id="IPR003507">
    <property type="entry name" value="S66_fam"/>
</dbReference>
<dbReference type="Gene3D" id="3.50.30.60">
    <property type="entry name" value="LD-carboxypeptidase A C-terminal domain-like"/>
    <property type="match status" value="1"/>
</dbReference>
<dbReference type="MEROPS" id="S66.001"/>
<comment type="caution">
    <text evidence="9">The sequence shown here is derived from an EMBL/GenBank/DDBJ whole genome shotgun (WGS) entry which is preliminary data.</text>
</comment>
<dbReference type="EMBL" id="ACVB02000029">
    <property type="protein sequence ID" value="EEX73275.1"/>
    <property type="molecule type" value="Genomic_DNA"/>
</dbReference>
<keyword evidence="6" id="KW-0812">Transmembrane</keyword>
<evidence type="ECO:0000256" key="2">
    <source>
        <dbReference type="ARBA" id="ARBA00022645"/>
    </source>
</evidence>
<feature type="domain" description="LD-carboxypeptidase N-terminal" evidence="7">
    <location>
        <begin position="93"/>
        <end position="208"/>
    </location>
</feature>
<evidence type="ECO:0000313" key="9">
    <source>
        <dbReference type="EMBL" id="EEX73275.1"/>
    </source>
</evidence>
<dbReference type="InterPro" id="IPR027461">
    <property type="entry name" value="Carboxypeptidase_A_C_sf"/>
</dbReference>
<name>C9N182_9FUSO</name>
<dbReference type="CDD" id="cd07025">
    <property type="entry name" value="Peptidase_S66"/>
    <property type="match status" value="1"/>
</dbReference>
<keyword evidence="5" id="KW-0720">Serine protease</keyword>
<keyword evidence="6" id="KW-0472">Membrane</keyword>
<dbReference type="eggNOG" id="COG1619">
    <property type="taxonomic scope" value="Bacteria"/>
</dbReference>
<protein>
    <submittedName>
        <fullName evidence="9">LD-carboxypeptidase</fullName>
    </submittedName>
</protein>
<dbReference type="Pfam" id="PF17676">
    <property type="entry name" value="Peptidase_S66C"/>
    <property type="match status" value="1"/>
</dbReference>
<dbReference type="GO" id="GO:0004180">
    <property type="term" value="F:carboxypeptidase activity"/>
    <property type="evidence" value="ECO:0007669"/>
    <property type="project" value="UniProtKB-KW"/>
</dbReference>
<dbReference type="Gene3D" id="3.40.50.10740">
    <property type="entry name" value="Class I glutamine amidotransferase-like"/>
    <property type="match status" value="1"/>
</dbReference>
<dbReference type="InterPro" id="IPR027478">
    <property type="entry name" value="LdcA_N"/>
</dbReference>
<dbReference type="AlphaFoldDB" id="C9N182"/>
<keyword evidence="3" id="KW-0645">Protease</keyword>
<dbReference type="PANTHER" id="PTHR30237:SF2">
    <property type="entry name" value="MUREIN TETRAPEPTIDE CARBOXYPEPTIDASE"/>
    <property type="match status" value="1"/>
</dbReference>
<reference evidence="9 10" key="1">
    <citation type="submission" date="2009-09" db="EMBL/GenBank/DDBJ databases">
        <authorList>
            <person name="Weinstock G."/>
            <person name="Sodergren E."/>
            <person name="Clifton S."/>
            <person name="Fulton L."/>
            <person name="Fulton B."/>
            <person name="Courtney L."/>
            <person name="Fronick C."/>
            <person name="Harrison M."/>
            <person name="Strong C."/>
            <person name="Farmer C."/>
            <person name="Delahaunty K."/>
            <person name="Markovic C."/>
            <person name="Hall O."/>
            <person name="Minx P."/>
            <person name="Tomlinson C."/>
            <person name="Mitreva M."/>
            <person name="Nelson J."/>
            <person name="Hou S."/>
            <person name="Wollam A."/>
            <person name="Pepin K.H."/>
            <person name="Johnson M."/>
            <person name="Bhonagiri V."/>
            <person name="Nash W.E."/>
            <person name="Warren W."/>
            <person name="Chinwalla A."/>
            <person name="Mardis E.R."/>
            <person name="Wilson R.K."/>
        </authorList>
    </citation>
    <scope>NUCLEOTIDE SEQUENCE [LARGE SCALE GENOMIC DNA]</scope>
    <source>
        <strain evidence="9 10">F0254</strain>
    </source>
</reference>
<feature type="transmembrane region" description="Helical" evidence="6">
    <location>
        <begin position="31"/>
        <end position="52"/>
    </location>
</feature>
<evidence type="ECO:0000256" key="1">
    <source>
        <dbReference type="ARBA" id="ARBA00010233"/>
    </source>
</evidence>
<dbReference type="SUPFAM" id="SSF141986">
    <property type="entry name" value="LD-carboxypeptidase A C-terminal domain-like"/>
    <property type="match status" value="1"/>
</dbReference>
<evidence type="ECO:0000256" key="6">
    <source>
        <dbReference type="SAM" id="Phobius"/>
    </source>
</evidence>
<evidence type="ECO:0000256" key="3">
    <source>
        <dbReference type="ARBA" id="ARBA00022670"/>
    </source>
</evidence>
<dbReference type="PANTHER" id="PTHR30237">
    <property type="entry name" value="MURAMOYLTETRAPEPTIDE CARBOXYPEPTIDASE"/>
    <property type="match status" value="1"/>
</dbReference>
<dbReference type="InterPro" id="IPR029062">
    <property type="entry name" value="Class_I_gatase-like"/>
</dbReference>
<evidence type="ECO:0000259" key="7">
    <source>
        <dbReference type="Pfam" id="PF02016"/>
    </source>
</evidence>
<dbReference type="Pfam" id="PF02016">
    <property type="entry name" value="Peptidase_S66"/>
    <property type="match status" value="1"/>
</dbReference>
<feature type="domain" description="LD-carboxypeptidase C-terminal" evidence="8">
    <location>
        <begin position="253"/>
        <end position="367"/>
    </location>
</feature>